<proteinExistence type="predicted"/>
<reference evidence="2 3" key="1">
    <citation type="submission" date="2022-09" db="EMBL/GenBank/DDBJ databases">
        <title>Interaction between co-microsymbionts with complementary sets of symbiotic genes in legume-rhizobium systems.</title>
        <authorList>
            <person name="Safronova V."/>
            <person name="Sazanova A."/>
            <person name="Afonin A."/>
            <person name="Chirak E."/>
        </authorList>
    </citation>
    <scope>NUCLEOTIDE SEQUENCE [LARGE SCALE GENOMIC DNA]</scope>
    <source>
        <strain evidence="2 3">A18/4-1</strain>
        <plasmid evidence="2 3">p_unnamed1</plasmid>
    </source>
</reference>
<gene>
    <name evidence="2" type="ORF">N8A98_02350</name>
</gene>
<evidence type="ECO:0000313" key="2">
    <source>
        <dbReference type="EMBL" id="UXN67917.1"/>
    </source>
</evidence>
<keyword evidence="2" id="KW-0614">Plasmid</keyword>
<feature type="chain" id="PRO_5047312432" evidence="1">
    <location>
        <begin position="24"/>
        <end position="152"/>
    </location>
</feature>
<name>A0ABY6CA12_9HYPH</name>
<dbReference type="EMBL" id="CP104964">
    <property type="protein sequence ID" value="UXN67917.1"/>
    <property type="molecule type" value="Genomic_DNA"/>
</dbReference>
<sequence length="152" mass="15525">MLDRFIPLRASSALFLAIMPAGCATFGAAHTAALVSTDAAQVSAPAAEIIAEDLVGRLAEAVGPGTGTITLRPDTSAFAIALDTSLRKWGYAVAAGDKAEIANPIPLTYILDTLDDSVLARLSTPVVDLGRAYALTAAGAEPSSPLSVMLRS</sequence>
<keyword evidence="1" id="KW-0732">Signal</keyword>
<organism evidence="2 3">
    <name type="scientific">Devosia neptuniae</name>
    <dbReference type="NCBI Taxonomy" id="191302"/>
    <lineage>
        <taxon>Bacteria</taxon>
        <taxon>Pseudomonadati</taxon>
        <taxon>Pseudomonadota</taxon>
        <taxon>Alphaproteobacteria</taxon>
        <taxon>Hyphomicrobiales</taxon>
        <taxon>Devosiaceae</taxon>
        <taxon>Devosia</taxon>
    </lineage>
</organism>
<dbReference type="RefSeq" id="WP_262165460.1">
    <property type="nucleotide sequence ID" value="NZ_CP104964.1"/>
</dbReference>
<feature type="signal peptide" evidence="1">
    <location>
        <begin position="1"/>
        <end position="23"/>
    </location>
</feature>
<evidence type="ECO:0000256" key="1">
    <source>
        <dbReference type="SAM" id="SignalP"/>
    </source>
</evidence>
<keyword evidence="3" id="KW-1185">Reference proteome</keyword>
<geneLocation type="plasmid" evidence="2 3">
    <name>p_unnamed1</name>
</geneLocation>
<accession>A0ABY6CA12</accession>
<dbReference type="Proteomes" id="UP001061862">
    <property type="component" value="Plasmid p_unnamed1"/>
</dbReference>
<evidence type="ECO:0000313" key="3">
    <source>
        <dbReference type="Proteomes" id="UP001061862"/>
    </source>
</evidence>
<protein>
    <submittedName>
        <fullName evidence="2">Conjugal transfer protein TrbH</fullName>
    </submittedName>
</protein>